<gene>
    <name evidence="1" type="ORF">CWR45_16890</name>
</gene>
<name>A0A3D8PHB3_9BACI</name>
<evidence type="ECO:0000313" key="1">
    <source>
        <dbReference type="EMBL" id="RDW15460.1"/>
    </source>
</evidence>
<keyword evidence="2" id="KW-1185">Reference proteome</keyword>
<comment type="caution">
    <text evidence="1">The sequence shown here is derived from an EMBL/GenBank/DDBJ whole genome shotgun (WGS) entry which is preliminary data.</text>
</comment>
<reference evidence="2" key="1">
    <citation type="submission" date="2017-11" db="EMBL/GenBank/DDBJ databases">
        <authorList>
            <person name="Zhu W."/>
        </authorList>
    </citation>
    <scope>NUCLEOTIDE SEQUENCE [LARGE SCALE GENOMIC DNA]</scope>
    <source>
        <strain evidence="2">CAU 1051</strain>
    </source>
</reference>
<dbReference type="AlphaFoldDB" id="A0A3D8PHB3"/>
<organism evidence="1 2">
    <name type="scientific">Oceanobacillus chungangensis</name>
    <dbReference type="NCBI Taxonomy" id="1229152"/>
    <lineage>
        <taxon>Bacteria</taxon>
        <taxon>Bacillati</taxon>
        <taxon>Bacillota</taxon>
        <taxon>Bacilli</taxon>
        <taxon>Bacillales</taxon>
        <taxon>Bacillaceae</taxon>
        <taxon>Oceanobacillus</taxon>
    </lineage>
</organism>
<dbReference type="EMBL" id="PIOD01000025">
    <property type="protein sequence ID" value="RDW15460.1"/>
    <property type="molecule type" value="Genomic_DNA"/>
</dbReference>
<evidence type="ECO:0000313" key="2">
    <source>
        <dbReference type="Proteomes" id="UP000256520"/>
    </source>
</evidence>
<proteinExistence type="predicted"/>
<accession>A0A3D8PHB3</accession>
<dbReference type="Proteomes" id="UP000256520">
    <property type="component" value="Unassembled WGS sequence"/>
</dbReference>
<protein>
    <submittedName>
        <fullName evidence="1">Uncharacterized protein</fullName>
    </submittedName>
</protein>
<sequence length="36" mass="4114">MVKSYLDKNPNLKPIELLGVSADEIIEEGEYLSNYK</sequence>